<dbReference type="InterPro" id="IPR027417">
    <property type="entry name" value="P-loop_NTPase"/>
</dbReference>
<dbReference type="RefSeq" id="WP_185883820.1">
    <property type="nucleotide sequence ID" value="NZ_CP060052.1"/>
</dbReference>
<sequence length="288" mass="30994">MDADAGQLPEGVFPAAELSAAHWLEGGPEEGLSRESMAQGQGWNPAIAFRGAGEIFAPADEGAGAALALELARAAPRPLHEHALKEVKDERAFLWVQDASAIRAGGRPFLPGLPRDLAHRLIHVTARTAEDALFALEEGVRCRDLAFVIGEIAGNPRALDFTASRRLVLAAERHRVPLWLVRMDARRDLGAARMRWDVRSAASQPSRWNPQAPGLPGWRGELFRARGLRPGAWWIRPESAHADGGGDGEAILSARPVDRDAADQRSHAQSARAGDLVRAAVDRSLAAG</sequence>
<organism evidence="1 2">
    <name type="scientific">Croceicoccus marinus</name>
    <dbReference type="NCBI Taxonomy" id="450378"/>
    <lineage>
        <taxon>Bacteria</taxon>
        <taxon>Pseudomonadati</taxon>
        <taxon>Pseudomonadota</taxon>
        <taxon>Alphaproteobacteria</taxon>
        <taxon>Sphingomonadales</taxon>
        <taxon>Erythrobacteraceae</taxon>
        <taxon>Croceicoccus</taxon>
    </lineage>
</organism>
<accession>A0A7G6VS43</accession>
<evidence type="ECO:0008006" key="3">
    <source>
        <dbReference type="Google" id="ProtNLM"/>
    </source>
</evidence>
<protein>
    <recommendedName>
        <fullName evidence="3">RecA-like protein</fullName>
    </recommendedName>
</protein>
<dbReference type="Proteomes" id="UP000515297">
    <property type="component" value="Chromosome"/>
</dbReference>
<reference evidence="1 2" key="1">
    <citation type="submission" date="2020-08" db="EMBL/GenBank/DDBJ databases">
        <authorList>
            <person name="Liu G."/>
            <person name="Sun C."/>
        </authorList>
    </citation>
    <scope>NUCLEOTIDE SEQUENCE [LARGE SCALE GENOMIC DNA]</scope>
    <source>
        <strain evidence="1 2">OT19</strain>
    </source>
</reference>
<gene>
    <name evidence="1" type="ORF">H4O24_11370</name>
</gene>
<dbReference type="Gene3D" id="3.40.50.300">
    <property type="entry name" value="P-loop containing nucleotide triphosphate hydrolases"/>
    <property type="match status" value="1"/>
</dbReference>
<dbReference type="EMBL" id="CP060052">
    <property type="protein sequence ID" value="QNE04558.1"/>
    <property type="molecule type" value="Genomic_DNA"/>
</dbReference>
<evidence type="ECO:0000313" key="1">
    <source>
        <dbReference type="EMBL" id="QNE04558.1"/>
    </source>
</evidence>
<dbReference type="AlphaFoldDB" id="A0A7G6VS43"/>
<proteinExistence type="predicted"/>
<name>A0A7G6VS43_9SPHN</name>
<evidence type="ECO:0000313" key="2">
    <source>
        <dbReference type="Proteomes" id="UP000515297"/>
    </source>
</evidence>
<dbReference type="SUPFAM" id="SSF52540">
    <property type="entry name" value="P-loop containing nucleoside triphosphate hydrolases"/>
    <property type="match status" value="1"/>
</dbReference>